<evidence type="ECO:0000313" key="2">
    <source>
        <dbReference type="EMBL" id="TWE07377.1"/>
    </source>
</evidence>
<name>A0A561DVI7_9MICO</name>
<feature type="region of interest" description="Disordered" evidence="1">
    <location>
        <begin position="42"/>
        <end position="71"/>
    </location>
</feature>
<proteinExistence type="predicted"/>
<evidence type="ECO:0000256" key="1">
    <source>
        <dbReference type="SAM" id="MobiDB-lite"/>
    </source>
</evidence>
<organism evidence="2 3">
    <name type="scientific">Rudaeicoccus suwonensis</name>
    <dbReference type="NCBI Taxonomy" id="657409"/>
    <lineage>
        <taxon>Bacteria</taxon>
        <taxon>Bacillati</taxon>
        <taxon>Actinomycetota</taxon>
        <taxon>Actinomycetes</taxon>
        <taxon>Micrococcales</taxon>
        <taxon>Dermacoccaceae</taxon>
        <taxon>Rudaeicoccus</taxon>
    </lineage>
</organism>
<comment type="caution">
    <text evidence="2">The sequence shown here is derived from an EMBL/GenBank/DDBJ whole genome shotgun (WGS) entry which is preliminary data.</text>
</comment>
<evidence type="ECO:0000313" key="3">
    <source>
        <dbReference type="Proteomes" id="UP000318297"/>
    </source>
</evidence>
<dbReference type="AlphaFoldDB" id="A0A561DVI7"/>
<feature type="compositionally biased region" description="Polar residues" evidence="1">
    <location>
        <begin position="51"/>
        <end position="64"/>
    </location>
</feature>
<reference evidence="2 3" key="1">
    <citation type="submission" date="2019-06" db="EMBL/GenBank/DDBJ databases">
        <title>Sequencing the genomes of 1000 actinobacteria strains.</title>
        <authorList>
            <person name="Klenk H.-P."/>
        </authorList>
    </citation>
    <scope>NUCLEOTIDE SEQUENCE [LARGE SCALE GENOMIC DNA]</scope>
    <source>
        <strain evidence="2 3">DSM 19560</strain>
    </source>
</reference>
<keyword evidence="3" id="KW-1185">Reference proteome</keyword>
<gene>
    <name evidence="2" type="ORF">BKA23_3390</name>
</gene>
<protein>
    <submittedName>
        <fullName evidence="2">Uncharacterized protein</fullName>
    </submittedName>
</protein>
<dbReference type="Proteomes" id="UP000318297">
    <property type="component" value="Unassembled WGS sequence"/>
</dbReference>
<dbReference type="EMBL" id="VIVQ01000005">
    <property type="protein sequence ID" value="TWE07377.1"/>
    <property type="molecule type" value="Genomic_DNA"/>
</dbReference>
<accession>A0A561DVI7</accession>
<sequence>MICQPCREPHEAGDCIDTVAGREYPFRHCACQHKQGVWVHQEALSPKTDSDQAPETSAATTTDTQGDRPPD</sequence>